<keyword evidence="3" id="KW-1185">Reference proteome</keyword>
<dbReference type="CDD" id="cd09272">
    <property type="entry name" value="RNase_HI_RT_Ty1"/>
    <property type="match status" value="1"/>
</dbReference>
<dbReference type="Proteomes" id="UP001227230">
    <property type="component" value="Chromosome 19"/>
</dbReference>
<feature type="domain" description="Reverse transcriptase Ty1/copia-type" evidence="1">
    <location>
        <begin position="15"/>
        <end position="257"/>
    </location>
</feature>
<dbReference type="SUPFAM" id="SSF56672">
    <property type="entry name" value="DNA/RNA polymerases"/>
    <property type="match status" value="1"/>
</dbReference>
<sequence length="410" mass="47546">MIAMQKELNQFERSEVWELVPRPQNQSVIGTRWVFRNKMDENGIIIRNKARLVAQGFNQEEWIDYEETFVPVARLEAIRMLLAFACFKDFVLYQMDVKSAFLNDFINEEVYVEQPPDFQSFNFPNHVFRLKKALYGLKQAPRAWYERLSKFLLKKGFKIGKIDTTLFIKTKENDMLLVQIYVDDIIFGATNVSLCEEFSKCMHSEFEMSMMGELIFFLGLQIKQLKEGTFINQAKYIRDLLKRFNMEETKTMKTPMSSSIKLDMDEKGKPINSTMYRGMIGSLLYLTASRLDIMYSVCLCARFQSCPKESHLSVVKRILRYLKETMDIGLWYPKGDNFELIGYSDADFAGCKVERKSTSGTCHFLGHSLVSWHSNNQNSVALSTAEAEYIAVGLCCAQILWMKQTLVISI</sequence>
<reference evidence="2 3" key="1">
    <citation type="journal article" date="2023" name="Hortic Res">
        <title>The complete reference genome for grapevine (Vitis vinifera L.) genetics and breeding.</title>
        <authorList>
            <person name="Shi X."/>
            <person name="Cao S."/>
            <person name="Wang X."/>
            <person name="Huang S."/>
            <person name="Wang Y."/>
            <person name="Liu Z."/>
            <person name="Liu W."/>
            <person name="Leng X."/>
            <person name="Peng Y."/>
            <person name="Wang N."/>
            <person name="Wang Y."/>
            <person name="Ma Z."/>
            <person name="Xu X."/>
            <person name="Zhang F."/>
            <person name="Xue H."/>
            <person name="Zhong H."/>
            <person name="Wang Y."/>
            <person name="Zhang K."/>
            <person name="Velt A."/>
            <person name="Avia K."/>
            <person name="Holtgrawe D."/>
            <person name="Grimplet J."/>
            <person name="Matus J.T."/>
            <person name="Ware D."/>
            <person name="Wu X."/>
            <person name="Wang H."/>
            <person name="Liu C."/>
            <person name="Fang Y."/>
            <person name="Rustenholz C."/>
            <person name="Cheng Z."/>
            <person name="Xiao H."/>
            <person name="Zhou Y."/>
        </authorList>
    </citation>
    <scope>NUCLEOTIDE SEQUENCE [LARGE SCALE GENOMIC DNA]</scope>
    <source>
        <strain evidence="3">cv. Pinot noir / PN40024</strain>
        <tissue evidence="2">Leaf</tissue>
    </source>
</reference>
<dbReference type="InterPro" id="IPR043502">
    <property type="entry name" value="DNA/RNA_pol_sf"/>
</dbReference>
<evidence type="ECO:0000313" key="2">
    <source>
        <dbReference type="EMBL" id="WKA12760.1"/>
    </source>
</evidence>
<gene>
    <name evidence="2" type="ORF">VitviT2T_030116</name>
</gene>
<evidence type="ECO:0000259" key="1">
    <source>
        <dbReference type="Pfam" id="PF07727"/>
    </source>
</evidence>
<dbReference type="Pfam" id="PF07727">
    <property type="entry name" value="RVT_2"/>
    <property type="match status" value="1"/>
</dbReference>
<dbReference type="InterPro" id="IPR013103">
    <property type="entry name" value="RVT_2"/>
</dbReference>
<evidence type="ECO:0000313" key="3">
    <source>
        <dbReference type="Proteomes" id="UP001227230"/>
    </source>
</evidence>
<dbReference type="EMBL" id="CP126666">
    <property type="protein sequence ID" value="WKA12760.1"/>
    <property type="molecule type" value="Genomic_DNA"/>
</dbReference>
<organism evidence="2 3">
    <name type="scientific">Vitis vinifera</name>
    <name type="common">Grape</name>
    <dbReference type="NCBI Taxonomy" id="29760"/>
    <lineage>
        <taxon>Eukaryota</taxon>
        <taxon>Viridiplantae</taxon>
        <taxon>Streptophyta</taxon>
        <taxon>Embryophyta</taxon>
        <taxon>Tracheophyta</taxon>
        <taxon>Spermatophyta</taxon>
        <taxon>Magnoliopsida</taxon>
        <taxon>eudicotyledons</taxon>
        <taxon>Gunneridae</taxon>
        <taxon>Pentapetalae</taxon>
        <taxon>rosids</taxon>
        <taxon>Vitales</taxon>
        <taxon>Vitaceae</taxon>
        <taxon>Viteae</taxon>
        <taxon>Vitis</taxon>
    </lineage>
</organism>
<dbReference type="PANTHER" id="PTHR11439:SF483">
    <property type="entry name" value="PEPTIDE SYNTHASE GLIP-LIKE, PUTATIVE (AFU_ORTHOLOGUE AFUA_3G12920)-RELATED"/>
    <property type="match status" value="1"/>
</dbReference>
<protein>
    <recommendedName>
        <fullName evidence="1">Reverse transcriptase Ty1/copia-type domain-containing protein</fullName>
    </recommendedName>
</protein>
<name>A0ABY9DYP1_VITVI</name>
<dbReference type="PANTHER" id="PTHR11439">
    <property type="entry name" value="GAG-POL-RELATED RETROTRANSPOSON"/>
    <property type="match status" value="1"/>
</dbReference>
<accession>A0ABY9DYP1</accession>
<proteinExistence type="predicted"/>